<feature type="domain" description="ABC transporter" evidence="9">
    <location>
        <begin position="338"/>
        <end position="572"/>
    </location>
</feature>
<dbReference type="PROSITE" id="PS50929">
    <property type="entry name" value="ABC_TM1F"/>
    <property type="match status" value="1"/>
</dbReference>
<evidence type="ECO:0000256" key="5">
    <source>
        <dbReference type="ARBA" id="ARBA00022840"/>
    </source>
</evidence>
<evidence type="ECO:0000313" key="12">
    <source>
        <dbReference type="Proteomes" id="UP000243884"/>
    </source>
</evidence>
<dbReference type="Gene3D" id="1.20.1560.10">
    <property type="entry name" value="ABC transporter type 1, transmembrane domain"/>
    <property type="match status" value="1"/>
</dbReference>
<feature type="transmembrane region" description="Helical" evidence="8">
    <location>
        <begin position="141"/>
        <end position="158"/>
    </location>
</feature>
<evidence type="ECO:0000256" key="3">
    <source>
        <dbReference type="ARBA" id="ARBA00022692"/>
    </source>
</evidence>
<dbReference type="CDD" id="cd18547">
    <property type="entry name" value="ABC_6TM_Tm288_like"/>
    <property type="match status" value="1"/>
</dbReference>
<dbReference type="InterPro" id="IPR036640">
    <property type="entry name" value="ABC1_TM_sf"/>
</dbReference>
<evidence type="ECO:0000256" key="7">
    <source>
        <dbReference type="ARBA" id="ARBA00023136"/>
    </source>
</evidence>
<gene>
    <name evidence="11" type="ORF">SAMN04487984_0538</name>
</gene>
<keyword evidence="4" id="KW-0547">Nucleotide-binding</keyword>
<feature type="transmembrane region" description="Helical" evidence="8">
    <location>
        <begin position="56"/>
        <end position="76"/>
    </location>
</feature>
<dbReference type="FunFam" id="3.40.50.300:FF:000287">
    <property type="entry name" value="Multidrug ABC transporter ATP-binding protein"/>
    <property type="match status" value="1"/>
</dbReference>
<dbReference type="Proteomes" id="UP000243884">
    <property type="component" value="Unassembled WGS sequence"/>
</dbReference>
<dbReference type="SUPFAM" id="SSF90123">
    <property type="entry name" value="ABC transporter transmembrane region"/>
    <property type="match status" value="1"/>
</dbReference>
<dbReference type="Gene3D" id="3.40.50.300">
    <property type="entry name" value="P-loop containing nucleotide triphosphate hydrolases"/>
    <property type="match status" value="1"/>
</dbReference>
<dbReference type="PROSITE" id="PS50893">
    <property type="entry name" value="ABC_TRANSPORTER_2"/>
    <property type="match status" value="1"/>
</dbReference>
<keyword evidence="12" id="KW-1185">Reference proteome</keyword>
<feature type="transmembrane region" description="Helical" evidence="8">
    <location>
        <begin position="164"/>
        <end position="185"/>
    </location>
</feature>
<dbReference type="STRING" id="371602.SAMN04487984_0538"/>
<keyword evidence="6 8" id="KW-1133">Transmembrane helix</keyword>
<dbReference type="AlphaFoldDB" id="A0A1W1YBH9"/>
<reference evidence="12" key="1">
    <citation type="submission" date="2017-04" db="EMBL/GenBank/DDBJ databases">
        <authorList>
            <person name="Varghese N."/>
            <person name="Submissions S."/>
        </authorList>
    </citation>
    <scope>NUCLEOTIDE SEQUENCE [LARGE SCALE GENOMIC DNA]</scope>
    <source>
        <strain evidence="12">DSM 21500</strain>
    </source>
</reference>
<evidence type="ECO:0000256" key="8">
    <source>
        <dbReference type="SAM" id="Phobius"/>
    </source>
</evidence>
<keyword evidence="7 8" id="KW-0472">Membrane</keyword>
<dbReference type="InterPro" id="IPR011527">
    <property type="entry name" value="ABC1_TM_dom"/>
</dbReference>
<evidence type="ECO:0000256" key="6">
    <source>
        <dbReference type="ARBA" id="ARBA00022989"/>
    </source>
</evidence>
<dbReference type="EMBL" id="FWXK01000002">
    <property type="protein sequence ID" value="SMC33517.1"/>
    <property type="molecule type" value="Genomic_DNA"/>
</dbReference>
<evidence type="ECO:0000259" key="9">
    <source>
        <dbReference type="PROSITE" id="PS50893"/>
    </source>
</evidence>
<evidence type="ECO:0000256" key="4">
    <source>
        <dbReference type="ARBA" id="ARBA00022741"/>
    </source>
</evidence>
<proteinExistence type="predicted"/>
<dbReference type="GO" id="GO:0015421">
    <property type="term" value="F:ABC-type oligopeptide transporter activity"/>
    <property type="evidence" value="ECO:0007669"/>
    <property type="project" value="TreeGrafter"/>
</dbReference>
<feature type="transmembrane region" description="Helical" evidence="8">
    <location>
        <begin position="20"/>
        <end position="44"/>
    </location>
</feature>
<evidence type="ECO:0000259" key="10">
    <source>
        <dbReference type="PROSITE" id="PS50929"/>
    </source>
</evidence>
<keyword evidence="3 8" id="KW-0812">Transmembrane</keyword>
<comment type="subcellular location">
    <subcellularLocation>
        <location evidence="1">Cell membrane</location>
        <topology evidence="1">Multi-pass membrane protein</topology>
    </subcellularLocation>
</comment>
<evidence type="ECO:0000313" key="11">
    <source>
        <dbReference type="EMBL" id="SMC33517.1"/>
    </source>
</evidence>
<accession>A0A1W1YBH9</accession>
<dbReference type="Pfam" id="PF00664">
    <property type="entry name" value="ABC_membrane"/>
    <property type="match status" value="1"/>
</dbReference>
<dbReference type="Pfam" id="PF00005">
    <property type="entry name" value="ABC_tran"/>
    <property type="match status" value="1"/>
</dbReference>
<evidence type="ECO:0000256" key="2">
    <source>
        <dbReference type="ARBA" id="ARBA00022448"/>
    </source>
</evidence>
<dbReference type="GO" id="GO:0005524">
    <property type="term" value="F:ATP binding"/>
    <property type="evidence" value="ECO:0007669"/>
    <property type="project" value="UniProtKB-KW"/>
</dbReference>
<sequence>MNKQTLTFLWRYLKSKSLLLLALLVSSLFAVVCQIFIPLVIGIATDQLFDPQAIQWTQLIQTIIWLIILAIMYMLAQYLLERLANNIAYQLMYDLRQEMFQKIHQLPLSYLDSHSHGDLVSRLVNDVDLIGTGFIQSFKNLFTAISLVVGILVMMLLLNIKVALIILIFTPISVLVSSIIANRTYKYFQKQMNLRGDLNAYVEEMTIMQSEVRGFNYQSDTQAQLDQMNQELHKSGVVSQFYGALINPTSRIINALIYAGIGLFGAFEVMNGHLSVGIFTSVLNYAKQFSKPFDDISSIINELQTALAASQRIEHFLSAEISEKEEATNSSITFNGEIVFDNVAFSYQPNKPLIREFNLEVSAGETVAIVGPTGAGKSTLINLLMRFYSVDRGEIFYDHLPSQQLSLSTTRQAFGMVLQDPWIFAGTVHDNIAYGNPKATREEVVAVAKQAQLDPMIQQMDDQYDTWLDEDGANLSNGQKQLICIARIMLTHPEMLILDEATSAIDVKTEAAIQENFDQLMENRTSFIVAHRLATIQSADMILYMADGAVKEQGTHQELLARQGDYAKLYNSQFNI</sequence>
<evidence type="ECO:0000256" key="1">
    <source>
        <dbReference type="ARBA" id="ARBA00004651"/>
    </source>
</evidence>
<organism evidence="11 12">
    <name type="scientific">Aerococcus suis</name>
    <dbReference type="NCBI Taxonomy" id="371602"/>
    <lineage>
        <taxon>Bacteria</taxon>
        <taxon>Bacillati</taxon>
        <taxon>Bacillota</taxon>
        <taxon>Bacilli</taxon>
        <taxon>Lactobacillales</taxon>
        <taxon>Aerococcaceae</taxon>
        <taxon>Aerococcus</taxon>
    </lineage>
</organism>
<dbReference type="InterPro" id="IPR039421">
    <property type="entry name" value="Type_1_exporter"/>
</dbReference>
<name>A0A1W1YBH9_9LACT</name>
<feature type="domain" description="ABC transmembrane type-1" evidence="10">
    <location>
        <begin position="21"/>
        <end position="305"/>
    </location>
</feature>
<dbReference type="InterPro" id="IPR003593">
    <property type="entry name" value="AAA+_ATPase"/>
</dbReference>
<dbReference type="SMART" id="SM00382">
    <property type="entry name" value="AAA"/>
    <property type="match status" value="1"/>
</dbReference>
<protein>
    <submittedName>
        <fullName evidence="11">ATP-binding cassette, subfamily B</fullName>
    </submittedName>
</protein>
<keyword evidence="5 11" id="KW-0067">ATP-binding</keyword>
<dbReference type="PANTHER" id="PTHR43394:SF1">
    <property type="entry name" value="ATP-BINDING CASSETTE SUB-FAMILY B MEMBER 10, MITOCHONDRIAL"/>
    <property type="match status" value="1"/>
</dbReference>
<keyword evidence="2" id="KW-0813">Transport</keyword>
<dbReference type="SUPFAM" id="SSF52540">
    <property type="entry name" value="P-loop containing nucleoside triphosphate hydrolases"/>
    <property type="match status" value="1"/>
</dbReference>
<dbReference type="PANTHER" id="PTHR43394">
    <property type="entry name" value="ATP-DEPENDENT PERMEASE MDL1, MITOCHONDRIAL"/>
    <property type="match status" value="1"/>
</dbReference>
<dbReference type="GO" id="GO:0005886">
    <property type="term" value="C:plasma membrane"/>
    <property type="evidence" value="ECO:0007669"/>
    <property type="project" value="UniProtKB-SubCell"/>
</dbReference>
<dbReference type="GO" id="GO:0016887">
    <property type="term" value="F:ATP hydrolysis activity"/>
    <property type="evidence" value="ECO:0007669"/>
    <property type="project" value="InterPro"/>
</dbReference>
<dbReference type="InterPro" id="IPR003439">
    <property type="entry name" value="ABC_transporter-like_ATP-bd"/>
</dbReference>
<dbReference type="RefSeq" id="WP_084098257.1">
    <property type="nucleotide sequence ID" value="NZ_FWXK01000002.1"/>
</dbReference>
<dbReference type="InterPro" id="IPR027417">
    <property type="entry name" value="P-loop_NTPase"/>
</dbReference>
<dbReference type="OrthoDB" id="9770415at2"/>